<name>A0ABY8P007_9GAMM</name>
<dbReference type="EMBL" id="CP123758">
    <property type="protein sequence ID" value="WGO82331.1"/>
    <property type="molecule type" value="Genomic_DNA"/>
</dbReference>
<sequence length="107" mass="12374">MINRHVVYFINYSEEFKTENYDEAQEKHVADPSIIKFGALVDIASSKEILQECAGQFVDFYLASKTQDGYFYIIVFDMGSKNFIGKSKFDYDVTVYEPDILVTEVIE</sequence>
<evidence type="ECO:0008006" key="3">
    <source>
        <dbReference type="Google" id="ProtNLM"/>
    </source>
</evidence>
<dbReference type="RefSeq" id="WP_280937056.1">
    <property type="nucleotide sequence ID" value="NZ_CP123758.1"/>
</dbReference>
<protein>
    <recommendedName>
        <fullName evidence="3">Phage protein</fullName>
    </recommendedName>
</protein>
<accession>A0ABY8P007</accession>
<keyword evidence="1" id="KW-0614">Plasmid</keyword>
<keyword evidence="2" id="KW-1185">Reference proteome</keyword>
<geneLocation type="plasmid" evidence="1 2">
    <name>paApi_AU2</name>
</geneLocation>
<gene>
    <name evidence="1" type="ORF">QG404_00935</name>
</gene>
<organism evidence="1 2">
    <name type="scientific">Arsenophonus apicola</name>
    <dbReference type="NCBI Taxonomy" id="2879119"/>
    <lineage>
        <taxon>Bacteria</taxon>
        <taxon>Pseudomonadati</taxon>
        <taxon>Pseudomonadota</taxon>
        <taxon>Gammaproteobacteria</taxon>
        <taxon>Enterobacterales</taxon>
        <taxon>Morganellaceae</taxon>
        <taxon>Arsenophonus</taxon>
    </lineage>
</organism>
<evidence type="ECO:0000313" key="2">
    <source>
        <dbReference type="Proteomes" id="UP001231859"/>
    </source>
</evidence>
<reference evidence="1 2" key="1">
    <citation type="submission" date="2023-04" db="EMBL/GenBank/DDBJ databases">
        <title>Genome dynamics across the evolutionary transition to endosymbiosis.</title>
        <authorList>
            <person name="Siozios S."/>
            <person name="Nadal-Jimenez P."/>
            <person name="Azagi T."/>
            <person name="Sprong H."/>
            <person name="Frost C.L."/>
            <person name="Parratt S.R."/>
            <person name="Taylor G."/>
            <person name="Brettell L."/>
            <person name="Lew K.C."/>
            <person name="Croft L."/>
            <person name="King K.C."/>
            <person name="Brockhurst M.A."/>
            <person name="Hypsa V."/>
            <person name="Novakova E."/>
            <person name="Darby A.C."/>
            <person name="Hurst G.D.D."/>
        </authorList>
    </citation>
    <scope>NUCLEOTIDE SEQUENCE [LARGE SCALE GENOMIC DNA]</scope>
    <source>
        <strain evidence="2">aApi_AU</strain>
        <plasmid evidence="1 2">paApi_AU2</plasmid>
    </source>
</reference>
<dbReference type="Proteomes" id="UP001231859">
    <property type="component" value="Plasmid paApi_AU2"/>
</dbReference>
<evidence type="ECO:0000313" key="1">
    <source>
        <dbReference type="EMBL" id="WGO82331.1"/>
    </source>
</evidence>
<proteinExistence type="predicted"/>